<evidence type="ECO:0000313" key="2">
    <source>
        <dbReference type="Proteomes" id="UP000318126"/>
    </source>
</evidence>
<sequence length="140" mass="15516">MKSSMMLAPTGKPLYAKLGIKEGYSVCLHNAPAHYQQLLGILPPGVMFLPEACWGEDLVHIFTTSAAELAEQLTLHLALMKQDGTIWVSWPKKSARIPSEVNDHVVRSIALPMGLVDNKICAIDDVWTAIKLVIRLENRK</sequence>
<gene>
    <name evidence="1" type="ORF">FN961_12810</name>
</gene>
<dbReference type="OrthoDB" id="9800461at2"/>
<name>A0A553JNG3_SHEHA</name>
<organism evidence="1 2">
    <name type="scientific">Shewanella hanedai</name>
    <name type="common">Alteromonas hanedai</name>
    <dbReference type="NCBI Taxonomy" id="25"/>
    <lineage>
        <taxon>Bacteria</taxon>
        <taxon>Pseudomonadati</taxon>
        <taxon>Pseudomonadota</taxon>
        <taxon>Gammaproteobacteria</taxon>
        <taxon>Alteromonadales</taxon>
        <taxon>Shewanellaceae</taxon>
        <taxon>Shewanella</taxon>
    </lineage>
</organism>
<evidence type="ECO:0000313" key="1">
    <source>
        <dbReference type="EMBL" id="TRY13999.1"/>
    </source>
</evidence>
<proteinExistence type="predicted"/>
<dbReference type="EMBL" id="VKGK01000014">
    <property type="protein sequence ID" value="TRY13999.1"/>
    <property type="molecule type" value="Genomic_DNA"/>
</dbReference>
<keyword evidence="2" id="KW-1185">Reference proteome</keyword>
<comment type="caution">
    <text evidence="1">The sequence shown here is derived from an EMBL/GenBank/DDBJ whole genome shotgun (WGS) entry which is preliminary data.</text>
</comment>
<protein>
    <submittedName>
        <fullName evidence="1">DUF3052 family protein</fullName>
    </submittedName>
</protein>
<dbReference type="AlphaFoldDB" id="A0A553JNG3"/>
<dbReference type="RefSeq" id="WP_144040570.1">
    <property type="nucleotide sequence ID" value="NZ_BMPL01000014.1"/>
</dbReference>
<dbReference type="Proteomes" id="UP000318126">
    <property type="component" value="Unassembled WGS sequence"/>
</dbReference>
<accession>A0A553JNG3</accession>
<reference evidence="2" key="1">
    <citation type="submission" date="2019-07" db="EMBL/GenBank/DDBJ databases">
        <title>Shewanella sp. YLB-08 draft genomic sequence.</title>
        <authorList>
            <person name="Yu L."/>
        </authorList>
    </citation>
    <scope>NUCLEOTIDE SEQUENCE [LARGE SCALE GENOMIC DNA]</scope>
    <source>
        <strain evidence="2">JCM 20706</strain>
    </source>
</reference>